<feature type="transmembrane region" description="Helical" evidence="7">
    <location>
        <begin position="419"/>
        <end position="445"/>
    </location>
</feature>
<accession>A0A1W2CLM8</accession>
<evidence type="ECO:0000256" key="5">
    <source>
        <dbReference type="ARBA" id="ARBA00022989"/>
    </source>
</evidence>
<feature type="transmembrane region" description="Helical" evidence="7">
    <location>
        <begin position="235"/>
        <end position="253"/>
    </location>
</feature>
<comment type="subcellular location">
    <subcellularLocation>
        <location evidence="1">Cell inner membrane</location>
        <topology evidence="1">Multi-pass membrane protein</topology>
    </subcellularLocation>
</comment>
<proteinExistence type="predicted"/>
<feature type="transmembrane region" description="Helical" evidence="7">
    <location>
        <begin position="295"/>
        <end position="313"/>
    </location>
</feature>
<feature type="transmembrane region" description="Helical" evidence="7">
    <location>
        <begin position="333"/>
        <end position="361"/>
    </location>
</feature>
<feature type="transmembrane region" description="Helical" evidence="7">
    <location>
        <begin position="58"/>
        <end position="77"/>
    </location>
</feature>
<dbReference type="PANTHER" id="PTHR33362">
    <property type="entry name" value="SIALIC ACID TRAP TRANSPORTER PERMEASE PROTEIN SIAT-RELATED"/>
    <property type="match status" value="1"/>
</dbReference>
<feature type="transmembrane region" description="Helical" evidence="7">
    <location>
        <begin position="89"/>
        <end position="113"/>
    </location>
</feature>
<evidence type="ECO:0000313" key="10">
    <source>
        <dbReference type="Proteomes" id="UP000192418"/>
    </source>
</evidence>
<evidence type="ECO:0000256" key="6">
    <source>
        <dbReference type="ARBA" id="ARBA00023136"/>
    </source>
</evidence>
<organism evidence="9 10">
    <name type="scientific">Desulfocicer vacuolatum DSM 3385</name>
    <dbReference type="NCBI Taxonomy" id="1121400"/>
    <lineage>
        <taxon>Bacteria</taxon>
        <taxon>Pseudomonadati</taxon>
        <taxon>Thermodesulfobacteriota</taxon>
        <taxon>Desulfobacteria</taxon>
        <taxon>Desulfobacterales</taxon>
        <taxon>Desulfobacteraceae</taxon>
        <taxon>Desulfocicer</taxon>
    </lineage>
</organism>
<dbReference type="PIRSF" id="PIRSF006066">
    <property type="entry name" value="HI0050"/>
    <property type="match status" value="1"/>
</dbReference>
<dbReference type="InterPro" id="IPR010656">
    <property type="entry name" value="DctM"/>
</dbReference>
<dbReference type="Pfam" id="PF06808">
    <property type="entry name" value="DctM"/>
    <property type="match status" value="1"/>
</dbReference>
<keyword evidence="4 7" id="KW-0812">Transmembrane</keyword>
<name>A0A1W2CLM8_9BACT</name>
<feature type="domain" description="TRAP C4-dicarboxylate transport system permease DctM subunit" evidence="8">
    <location>
        <begin position="12"/>
        <end position="435"/>
    </location>
</feature>
<gene>
    <name evidence="9" type="ORF">SAMN02746065_112132</name>
</gene>
<evidence type="ECO:0000256" key="1">
    <source>
        <dbReference type="ARBA" id="ARBA00004429"/>
    </source>
</evidence>
<protein>
    <submittedName>
        <fullName evidence="9">TRAP transporter, DctM subunit</fullName>
    </submittedName>
</protein>
<evidence type="ECO:0000313" key="9">
    <source>
        <dbReference type="EMBL" id="SMC86119.1"/>
    </source>
</evidence>
<feature type="transmembrane region" description="Helical" evidence="7">
    <location>
        <begin position="373"/>
        <end position="399"/>
    </location>
</feature>
<feature type="transmembrane region" description="Helical" evidence="7">
    <location>
        <begin position="182"/>
        <end position="202"/>
    </location>
</feature>
<dbReference type="GO" id="GO:0005886">
    <property type="term" value="C:plasma membrane"/>
    <property type="evidence" value="ECO:0007669"/>
    <property type="project" value="UniProtKB-SubCell"/>
</dbReference>
<keyword evidence="2" id="KW-1003">Cell membrane</keyword>
<feature type="transmembrane region" description="Helical" evidence="7">
    <location>
        <begin position="12"/>
        <end position="38"/>
    </location>
</feature>
<evidence type="ECO:0000259" key="8">
    <source>
        <dbReference type="Pfam" id="PF06808"/>
    </source>
</evidence>
<dbReference type="EMBL" id="FWXY01000012">
    <property type="protein sequence ID" value="SMC86119.1"/>
    <property type="molecule type" value="Genomic_DNA"/>
</dbReference>
<evidence type="ECO:0000256" key="2">
    <source>
        <dbReference type="ARBA" id="ARBA00022475"/>
    </source>
</evidence>
<dbReference type="NCBIfam" id="TIGR00786">
    <property type="entry name" value="dctM"/>
    <property type="match status" value="1"/>
</dbReference>
<dbReference type="OrthoDB" id="9785600at2"/>
<dbReference type="RefSeq" id="WP_084069745.1">
    <property type="nucleotide sequence ID" value="NZ_FWXY01000012.1"/>
</dbReference>
<feature type="transmembrane region" description="Helical" evidence="7">
    <location>
        <begin position="119"/>
        <end position="135"/>
    </location>
</feature>
<dbReference type="Proteomes" id="UP000192418">
    <property type="component" value="Unassembled WGS sequence"/>
</dbReference>
<dbReference type="STRING" id="1121400.SAMN02746065_112132"/>
<keyword evidence="6 7" id="KW-0472">Membrane</keyword>
<dbReference type="AlphaFoldDB" id="A0A1W2CLM8"/>
<keyword evidence="10" id="KW-1185">Reference proteome</keyword>
<keyword evidence="3" id="KW-0997">Cell inner membrane</keyword>
<feature type="transmembrane region" description="Helical" evidence="7">
    <location>
        <begin position="147"/>
        <end position="170"/>
    </location>
</feature>
<evidence type="ECO:0000256" key="7">
    <source>
        <dbReference type="SAM" id="Phobius"/>
    </source>
</evidence>
<dbReference type="PANTHER" id="PTHR33362:SF7">
    <property type="entry name" value="SLL1103 PROTEIN"/>
    <property type="match status" value="1"/>
</dbReference>
<dbReference type="InterPro" id="IPR004681">
    <property type="entry name" value="TRAP_DctM"/>
</dbReference>
<keyword evidence="5 7" id="KW-1133">Transmembrane helix</keyword>
<evidence type="ECO:0000256" key="4">
    <source>
        <dbReference type="ARBA" id="ARBA00022692"/>
    </source>
</evidence>
<evidence type="ECO:0000256" key="3">
    <source>
        <dbReference type="ARBA" id="ARBA00022519"/>
    </source>
</evidence>
<sequence>MSLEFMTIAMFATLVIAITFGHPLAYTLAGVATLFGLIDNGGSIPMLFDMFANNAWGLMNNYTLVAIPLFILMAQLLDRSKVSDALFEALYVVLGGLKGGLGLAVVVVCTVFAATTGIIGASVVAMGLLATPALIKKGYQKELASGIICASGTLGILIPPSIMMVVYGGLTGMKETSVGNLFAGAIFPGLMLASLYFIYILIRCNINPQLGPPISKEEASTYSSTQKWAMTLKSLVPPLGLILAVMGTILAGVATPTEAAGLGSGGAMLLAFFNKKLSWQVLKEASYATLKTTSMVMLLFIGGKFFSTVFLSMGGGDVVADLLIGSGMNRWAILGIMMAIVFLMGMFIDWAAILLVTVPIFMPIAMEIGFDPLWFSLLMCVNLQTSFLTPPFGYALFYFKGVAPEGYTMMHIYKGILPFVALQIISLALLCLFPSIVTWLPGVFFGS</sequence>
<dbReference type="GO" id="GO:0022857">
    <property type="term" value="F:transmembrane transporter activity"/>
    <property type="evidence" value="ECO:0007669"/>
    <property type="project" value="TreeGrafter"/>
</dbReference>
<reference evidence="9 10" key="1">
    <citation type="submission" date="2017-04" db="EMBL/GenBank/DDBJ databases">
        <authorList>
            <person name="Afonso C.L."/>
            <person name="Miller P.J."/>
            <person name="Scott M.A."/>
            <person name="Spackman E."/>
            <person name="Goraichik I."/>
            <person name="Dimitrov K.M."/>
            <person name="Suarez D.L."/>
            <person name="Swayne D.E."/>
        </authorList>
    </citation>
    <scope>NUCLEOTIDE SEQUENCE [LARGE SCALE GENOMIC DNA]</scope>
    <source>
        <strain evidence="9 10">DSM 3385</strain>
    </source>
</reference>